<sequence>MLERTAGCLESGSLRRLLPSSKKSLKSRRTLHSSFWHHGAGDLELSPIWAALVRATEPANQHSEVSRRSSTSQSAMLLDFLYPAGTINFLRQYSGWGVDRQDGRWGRSGLGKLGYRQYTSSAKDTVSTDQTRMEEGTQDQNPDTEDGNLKLLYERMGLTKSYDYEEAWRQYMLLDGVDQQLLRTPLMQYLTKSDRVVDAERITELFEMVREQYRSPIVYQATIRAHLKLRNLADAMQLHKIAYDTLESPAGSAELLAHFMQNSSWWRAFSLWTEFQERRREGQFGRYDLFELVVAMPNLADQTIELAEYVSRRIRNAPPSSKEADSKLKEFASTLIRRTLKTLDAFSPSSFSTLLEFLRLWEVDDSFVYEEAIETLLALKQNKMVVKCYRLARQGRGAHLSVQTLHKVLHVLCNHHSILGMQQILDDFFKFHSRPTSWAYKLCMKEFASQGDAKTVHALFKQFINSREEQKAVRLARRSVDSPLNSADEISPLLQVHAKRGEVAKAVAIFNQIENVYKLQPTLLCWNILLNAYGKVHDTSSAYEYFERLLESPQIRPDDYTFGTMMGICASRGDLERTIELYMLADELGIQKSEAMIDSLVSAYISEGDLQQAERLCEDAVRMELKGSGTRTRMWNYLLVAYAARRDLNNVNRTLQRMAEANVDYDAYTYSALMQALCMVNQPDKAYDILREVMVEAGVQATAFHYAVIMGGFLATGESRKVFAVQNRMMRRNVRGTTSSNLLTLKAQIAEDLALLDEGPEKEILERSKQMFQEVVATIDPQDVSSGPRKGHGRLAIDVAHTSTFYSYVMFVFGQREEFESVNKLYDEFKRTVPESKRNRPPVPVLSALMSAKLQERNFEAVEECWNLILDQAMEDGRTRPLPTKILGNALPEPDEPQSPVDDVLESEAEKVMPAYRLHLADSLVIYLRSLVLQNKIQQMTDTVKDVLDRGFVLDVHTWNKYVQFLARKHEYDLAFRICEEKLMPGWTGWAKIRWQLPVRNRLPIELRRARQWPTHLRPMYYTMLYLAREYIELQDSAAESPAYKYILSDLERDYPKTMKAIKTMPRMDNEGERNILRGRT</sequence>
<evidence type="ECO:0000313" key="5">
    <source>
        <dbReference type="EMBL" id="PMD47360.1"/>
    </source>
</evidence>
<feature type="repeat" description="PPR" evidence="2">
    <location>
        <begin position="666"/>
        <end position="701"/>
    </location>
</feature>
<dbReference type="EMBL" id="KZ613938">
    <property type="protein sequence ID" value="PMD47360.1"/>
    <property type="molecule type" value="Genomic_DNA"/>
</dbReference>
<dbReference type="GO" id="GO:0003729">
    <property type="term" value="F:mRNA binding"/>
    <property type="evidence" value="ECO:0007669"/>
    <property type="project" value="TreeGrafter"/>
</dbReference>
<proteinExistence type="predicted"/>
<dbReference type="PROSITE" id="PS51375">
    <property type="entry name" value="PPR"/>
    <property type="match status" value="1"/>
</dbReference>
<dbReference type="PANTHER" id="PTHR47934:SF6">
    <property type="entry name" value="MITOCHONDRIAL GROUP I INTRON SPLICING FACTOR CCM1-RELATED"/>
    <property type="match status" value="1"/>
</dbReference>
<gene>
    <name evidence="5" type="ORF">L207DRAFT_550966</name>
</gene>
<feature type="domain" description="PROP1-like PPR" evidence="4">
    <location>
        <begin position="569"/>
        <end position="746"/>
    </location>
</feature>
<dbReference type="Pfam" id="PF01535">
    <property type="entry name" value="PPR"/>
    <property type="match status" value="1"/>
</dbReference>
<dbReference type="GO" id="GO:0007005">
    <property type="term" value="P:mitochondrion organization"/>
    <property type="evidence" value="ECO:0007669"/>
    <property type="project" value="TreeGrafter"/>
</dbReference>
<dbReference type="SUPFAM" id="SSF48452">
    <property type="entry name" value="TPR-like"/>
    <property type="match status" value="1"/>
</dbReference>
<evidence type="ECO:0000256" key="2">
    <source>
        <dbReference type="PROSITE-ProRule" id="PRU00708"/>
    </source>
</evidence>
<name>A0A2J6S9C2_HYAVF</name>
<feature type="compositionally biased region" description="Polar residues" evidence="3">
    <location>
        <begin position="121"/>
        <end position="130"/>
    </location>
</feature>
<dbReference type="AlphaFoldDB" id="A0A2J6S9C2"/>
<dbReference type="NCBIfam" id="TIGR00756">
    <property type="entry name" value="PPR"/>
    <property type="match status" value="2"/>
</dbReference>
<protein>
    <submittedName>
        <fullName evidence="5">TPR-like protein</fullName>
    </submittedName>
</protein>
<dbReference type="OrthoDB" id="185373at2759"/>
<dbReference type="InterPro" id="IPR002885">
    <property type="entry name" value="PPR_rpt"/>
</dbReference>
<evidence type="ECO:0000313" key="6">
    <source>
        <dbReference type="Proteomes" id="UP000235786"/>
    </source>
</evidence>
<evidence type="ECO:0000259" key="4">
    <source>
        <dbReference type="Pfam" id="PF17177"/>
    </source>
</evidence>
<dbReference type="InterPro" id="IPR011990">
    <property type="entry name" value="TPR-like_helical_dom_sf"/>
</dbReference>
<dbReference type="Pfam" id="PF17177">
    <property type="entry name" value="PPR_long"/>
    <property type="match status" value="1"/>
</dbReference>
<dbReference type="GO" id="GO:0006396">
    <property type="term" value="P:RNA processing"/>
    <property type="evidence" value="ECO:0007669"/>
    <property type="project" value="TreeGrafter"/>
</dbReference>
<organism evidence="5 6">
    <name type="scientific">Hyaloscypha variabilis (strain UAMH 11265 / GT02V1 / F)</name>
    <name type="common">Meliniomyces variabilis</name>
    <dbReference type="NCBI Taxonomy" id="1149755"/>
    <lineage>
        <taxon>Eukaryota</taxon>
        <taxon>Fungi</taxon>
        <taxon>Dikarya</taxon>
        <taxon>Ascomycota</taxon>
        <taxon>Pezizomycotina</taxon>
        <taxon>Leotiomycetes</taxon>
        <taxon>Helotiales</taxon>
        <taxon>Hyaloscyphaceae</taxon>
        <taxon>Hyaloscypha</taxon>
        <taxon>Hyaloscypha variabilis</taxon>
    </lineage>
</organism>
<dbReference type="InterPro" id="IPR051114">
    <property type="entry name" value="Mito_RNA_Proc_CCM1"/>
</dbReference>
<dbReference type="Proteomes" id="UP000235786">
    <property type="component" value="Unassembled WGS sequence"/>
</dbReference>
<reference evidence="5 6" key="1">
    <citation type="submission" date="2016-04" db="EMBL/GenBank/DDBJ databases">
        <title>A degradative enzymes factory behind the ericoid mycorrhizal symbiosis.</title>
        <authorList>
            <consortium name="DOE Joint Genome Institute"/>
            <person name="Martino E."/>
            <person name="Morin E."/>
            <person name="Grelet G."/>
            <person name="Kuo A."/>
            <person name="Kohler A."/>
            <person name="Daghino S."/>
            <person name="Barry K."/>
            <person name="Choi C."/>
            <person name="Cichocki N."/>
            <person name="Clum A."/>
            <person name="Copeland A."/>
            <person name="Hainaut M."/>
            <person name="Haridas S."/>
            <person name="Labutti K."/>
            <person name="Lindquist E."/>
            <person name="Lipzen A."/>
            <person name="Khouja H.-R."/>
            <person name="Murat C."/>
            <person name="Ohm R."/>
            <person name="Olson A."/>
            <person name="Spatafora J."/>
            <person name="Veneault-Fourrey C."/>
            <person name="Henrissat B."/>
            <person name="Grigoriev I."/>
            <person name="Martin F."/>
            <person name="Perotto S."/>
        </authorList>
    </citation>
    <scope>NUCLEOTIDE SEQUENCE [LARGE SCALE GENOMIC DNA]</scope>
    <source>
        <strain evidence="5 6">F</strain>
    </source>
</reference>
<keyword evidence="1" id="KW-0677">Repeat</keyword>
<dbReference type="PANTHER" id="PTHR47934">
    <property type="entry name" value="PENTATRICOPEPTIDE REPEAT-CONTAINING PROTEIN PET309, MITOCHONDRIAL"/>
    <property type="match status" value="1"/>
</dbReference>
<dbReference type="InterPro" id="IPR033443">
    <property type="entry name" value="PROP1-like_PPR_dom"/>
</dbReference>
<dbReference type="GO" id="GO:0005739">
    <property type="term" value="C:mitochondrion"/>
    <property type="evidence" value="ECO:0007669"/>
    <property type="project" value="TreeGrafter"/>
</dbReference>
<evidence type="ECO:0000256" key="1">
    <source>
        <dbReference type="ARBA" id="ARBA00022737"/>
    </source>
</evidence>
<accession>A0A2J6S9C2</accession>
<keyword evidence="6" id="KW-1185">Reference proteome</keyword>
<evidence type="ECO:0000256" key="3">
    <source>
        <dbReference type="SAM" id="MobiDB-lite"/>
    </source>
</evidence>
<feature type="region of interest" description="Disordered" evidence="3">
    <location>
        <begin position="121"/>
        <end position="147"/>
    </location>
</feature>
<dbReference type="Gene3D" id="1.25.40.10">
    <property type="entry name" value="Tetratricopeptide repeat domain"/>
    <property type="match status" value="2"/>
</dbReference>
<dbReference type="STRING" id="1149755.A0A2J6S9C2"/>